<evidence type="ECO:0000313" key="2">
    <source>
        <dbReference type="EMBL" id="RKS19217.1"/>
    </source>
</evidence>
<protein>
    <submittedName>
        <fullName evidence="2">Uncharacterized protein</fullName>
    </submittedName>
</protein>
<proteinExistence type="predicted"/>
<gene>
    <name evidence="2" type="ORF">CLV94_3169</name>
</gene>
<evidence type="ECO:0000313" key="3">
    <source>
        <dbReference type="Proteomes" id="UP000277579"/>
    </source>
</evidence>
<keyword evidence="1" id="KW-1133">Transmembrane helix</keyword>
<dbReference type="AlphaFoldDB" id="A0A495LZM0"/>
<organism evidence="2 3">
    <name type="scientific">Flavobacterium endophyticum</name>
    <dbReference type="NCBI Taxonomy" id="1540163"/>
    <lineage>
        <taxon>Bacteria</taxon>
        <taxon>Pseudomonadati</taxon>
        <taxon>Bacteroidota</taxon>
        <taxon>Flavobacteriia</taxon>
        <taxon>Flavobacteriales</taxon>
        <taxon>Flavobacteriaceae</taxon>
        <taxon>Flavobacterium</taxon>
    </lineage>
</organism>
<keyword evidence="1" id="KW-0812">Transmembrane</keyword>
<keyword evidence="3" id="KW-1185">Reference proteome</keyword>
<accession>A0A495LZM0</accession>
<name>A0A495LZM0_9FLAO</name>
<comment type="caution">
    <text evidence="2">The sequence shown here is derived from an EMBL/GenBank/DDBJ whole genome shotgun (WGS) entry which is preliminary data.</text>
</comment>
<dbReference type="Proteomes" id="UP000277579">
    <property type="component" value="Unassembled WGS sequence"/>
</dbReference>
<dbReference type="EMBL" id="RBLC01000005">
    <property type="protein sequence ID" value="RKS19217.1"/>
    <property type="molecule type" value="Genomic_DNA"/>
</dbReference>
<keyword evidence="1" id="KW-0472">Membrane</keyword>
<feature type="transmembrane region" description="Helical" evidence="1">
    <location>
        <begin position="6"/>
        <end position="29"/>
    </location>
</feature>
<reference evidence="2 3" key="1">
    <citation type="submission" date="2018-10" db="EMBL/GenBank/DDBJ databases">
        <title>Genomic Encyclopedia of Archaeal and Bacterial Type Strains, Phase II (KMG-II): from individual species to whole genera.</title>
        <authorList>
            <person name="Goeker M."/>
        </authorList>
    </citation>
    <scope>NUCLEOTIDE SEQUENCE [LARGE SCALE GENOMIC DNA]</scope>
    <source>
        <strain evidence="2 3">DSM 29537</strain>
    </source>
</reference>
<sequence>MHNKSFYFIHLIECKVVVLIFNLIIMGLFGKKEKKIFKEFSKKSVEYLTDINKDTDELLEELQESYSENRFAIPEFISLIESIKAKISLEESQKLEELSQKIVQIKKCAKKSVSAVAELSRNQRKTTREAIREFSEFVES</sequence>
<evidence type="ECO:0000256" key="1">
    <source>
        <dbReference type="SAM" id="Phobius"/>
    </source>
</evidence>